<dbReference type="OrthoDB" id="7187254at2"/>
<proteinExistence type="predicted"/>
<dbReference type="AlphaFoldDB" id="A0A506UFG3"/>
<protein>
    <submittedName>
        <fullName evidence="2">Uncharacterized protein</fullName>
    </submittedName>
</protein>
<reference evidence="2 3" key="1">
    <citation type="submission" date="2019-06" db="EMBL/GenBank/DDBJ databases">
        <authorList>
            <person name="Li M."/>
        </authorList>
    </citation>
    <scope>NUCLEOTIDE SEQUENCE [LARGE SCALE GENOMIC DNA]</scope>
    <source>
        <strain evidence="2 3">BGMRC2036</strain>
    </source>
</reference>
<organism evidence="2 3">
    <name type="scientific">Martelella alba</name>
    <dbReference type="NCBI Taxonomy" id="2590451"/>
    <lineage>
        <taxon>Bacteria</taxon>
        <taxon>Pseudomonadati</taxon>
        <taxon>Pseudomonadota</taxon>
        <taxon>Alphaproteobacteria</taxon>
        <taxon>Hyphomicrobiales</taxon>
        <taxon>Aurantimonadaceae</taxon>
        <taxon>Martelella</taxon>
    </lineage>
</organism>
<gene>
    <name evidence="2" type="ORF">FJU08_08140</name>
</gene>
<feature type="transmembrane region" description="Helical" evidence="1">
    <location>
        <begin position="20"/>
        <end position="42"/>
    </location>
</feature>
<evidence type="ECO:0000256" key="1">
    <source>
        <dbReference type="SAM" id="Phobius"/>
    </source>
</evidence>
<accession>A0A506UFG3</accession>
<keyword evidence="1" id="KW-0812">Transmembrane</keyword>
<sequence>MDVALSERRIKNTKRRSGRALLATGLVAFLCLGMGAAIGLGVSRETVPATPNLSLPVENGIDWLDEICVSFRLFGRGYKPLMDVGPDDPATVHDLMNRTTGLDMQIPAFADKNVIFEGVRIISINRLPGAELFYRKPSGESFSVFAIARSASKDHPITEINETIRDDLGIAWWQGNAALYAVVAPSSDAEISEIAKSAYLSF</sequence>
<keyword evidence="1" id="KW-1133">Transmembrane helix</keyword>
<dbReference type="Proteomes" id="UP000318801">
    <property type="component" value="Unassembled WGS sequence"/>
</dbReference>
<comment type="caution">
    <text evidence="2">The sequence shown here is derived from an EMBL/GenBank/DDBJ whole genome shotgun (WGS) entry which is preliminary data.</text>
</comment>
<keyword evidence="3" id="KW-1185">Reference proteome</keyword>
<dbReference type="RefSeq" id="WP_141148475.1">
    <property type="nucleotide sequence ID" value="NZ_VHLG01000003.1"/>
</dbReference>
<dbReference type="EMBL" id="VHLG01000003">
    <property type="protein sequence ID" value="TPW31705.1"/>
    <property type="molecule type" value="Genomic_DNA"/>
</dbReference>
<name>A0A506UFG3_9HYPH</name>
<evidence type="ECO:0000313" key="2">
    <source>
        <dbReference type="EMBL" id="TPW31705.1"/>
    </source>
</evidence>
<evidence type="ECO:0000313" key="3">
    <source>
        <dbReference type="Proteomes" id="UP000318801"/>
    </source>
</evidence>
<keyword evidence="1" id="KW-0472">Membrane</keyword>